<dbReference type="InterPro" id="IPR006694">
    <property type="entry name" value="Fatty_acid_hydroxylase"/>
</dbReference>
<dbReference type="OrthoDB" id="408954at2759"/>
<dbReference type="Pfam" id="PF04116">
    <property type="entry name" value="FA_hydroxylase"/>
    <property type="match status" value="1"/>
</dbReference>
<keyword evidence="4 6" id="KW-0472">Membrane</keyword>
<comment type="subcellular location">
    <subcellularLocation>
        <location evidence="1">Membrane</location>
    </subcellularLocation>
</comment>
<evidence type="ECO:0000256" key="2">
    <source>
        <dbReference type="ARBA" id="ARBA00022692"/>
    </source>
</evidence>
<sequence>MDPTLPPLPAYRLEPLPPLVPGIPDKYLSMLILVALYWLVSLFFHIIDELDLFPQYRLHTPEEVLKRNHVSRWEVLKDVILQQVIQTVFGIILGTLDPDPMFGKEEYDIAVWAQRLRLAQHALPSALAFIGLDAFGLSKKLAATHPILSGVLAGGQYNAFQQTASGTVPAFMGWELIAAKGIYHLLIPALQFISAIIIVDTWQYFWHRAMHMNKWLYTQFHSRHHRLYVPYAYGALYNHPVEGFILDTLGAGIAFLVTGMTCRQGMVFFGCSTVKTVDDHCGYALPFDPLQHLTSNNAGYHDIHHQSWGIKTNFSQPFFTFWDGFLGTKYKGDTSLRYERDRKAMERRTAMEQQTSSASIDTPVKSELTVVESIEKVPQFSAPVQEDSAPEERVLRRSPRKKTPAVTQTSGSFTAPIKELRSRMNTSLHGKASGVLGVESSH</sequence>
<accession>A0A9P4J032</accession>
<evidence type="ECO:0000256" key="6">
    <source>
        <dbReference type="SAM" id="Phobius"/>
    </source>
</evidence>
<evidence type="ECO:0000256" key="5">
    <source>
        <dbReference type="SAM" id="MobiDB-lite"/>
    </source>
</evidence>
<feature type="region of interest" description="Disordered" evidence="5">
    <location>
        <begin position="381"/>
        <end position="442"/>
    </location>
</feature>
<protein>
    <submittedName>
        <fullName evidence="8">Sphingolipid C4-hydroxylase SUR2</fullName>
    </submittedName>
</protein>
<evidence type="ECO:0000313" key="8">
    <source>
        <dbReference type="EMBL" id="KAF2150835.1"/>
    </source>
</evidence>
<evidence type="ECO:0000259" key="7">
    <source>
        <dbReference type="Pfam" id="PF04116"/>
    </source>
</evidence>
<dbReference type="PANTHER" id="PTHR11863">
    <property type="entry name" value="STEROL DESATURASE"/>
    <property type="match status" value="1"/>
</dbReference>
<keyword evidence="3 6" id="KW-1133">Transmembrane helix</keyword>
<evidence type="ECO:0000313" key="9">
    <source>
        <dbReference type="Proteomes" id="UP000799439"/>
    </source>
</evidence>
<dbReference type="GO" id="GO:0008610">
    <property type="term" value="P:lipid biosynthetic process"/>
    <property type="evidence" value="ECO:0007669"/>
    <property type="project" value="InterPro"/>
</dbReference>
<evidence type="ECO:0000256" key="1">
    <source>
        <dbReference type="ARBA" id="ARBA00004370"/>
    </source>
</evidence>
<dbReference type="Proteomes" id="UP000799439">
    <property type="component" value="Unassembled WGS sequence"/>
</dbReference>
<evidence type="ECO:0000256" key="3">
    <source>
        <dbReference type="ARBA" id="ARBA00022989"/>
    </source>
</evidence>
<feature type="transmembrane region" description="Helical" evidence="6">
    <location>
        <begin position="182"/>
        <end position="205"/>
    </location>
</feature>
<dbReference type="InterPro" id="IPR050307">
    <property type="entry name" value="Sterol_Desaturase_Related"/>
</dbReference>
<feature type="domain" description="Fatty acid hydroxylase" evidence="7">
    <location>
        <begin position="193"/>
        <end position="328"/>
    </location>
</feature>
<feature type="transmembrane region" description="Helical" evidence="6">
    <location>
        <begin position="27"/>
        <end position="47"/>
    </location>
</feature>
<comment type="caution">
    <text evidence="8">The sequence shown here is derived from an EMBL/GenBank/DDBJ whole genome shotgun (WGS) entry which is preliminary data.</text>
</comment>
<dbReference type="GO" id="GO:0005506">
    <property type="term" value="F:iron ion binding"/>
    <property type="evidence" value="ECO:0007669"/>
    <property type="project" value="InterPro"/>
</dbReference>
<gene>
    <name evidence="8" type="ORF">K461DRAFT_323195</name>
</gene>
<keyword evidence="9" id="KW-1185">Reference proteome</keyword>
<dbReference type="AlphaFoldDB" id="A0A9P4J032"/>
<name>A0A9P4J032_9PEZI</name>
<keyword evidence="2 6" id="KW-0812">Transmembrane</keyword>
<dbReference type="GO" id="GO:0016491">
    <property type="term" value="F:oxidoreductase activity"/>
    <property type="evidence" value="ECO:0007669"/>
    <property type="project" value="InterPro"/>
</dbReference>
<dbReference type="EMBL" id="ML996089">
    <property type="protein sequence ID" value="KAF2150835.1"/>
    <property type="molecule type" value="Genomic_DNA"/>
</dbReference>
<organism evidence="8 9">
    <name type="scientific">Myriangium duriaei CBS 260.36</name>
    <dbReference type="NCBI Taxonomy" id="1168546"/>
    <lineage>
        <taxon>Eukaryota</taxon>
        <taxon>Fungi</taxon>
        <taxon>Dikarya</taxon>
        <taxon>Ascomycota</taxon>
        <taxon>Pezizomycotina</taxon>
        <taxon>Dothideomycetes</taxon>
        <taxon>Dothideomycetidae</taxon>
        <taxon>Myriangiales</taxon>
        <taxon>Myriangiaceae</taxon>
        <taxon>Myriangium</taxon>
    </lineage>
</organism>
<proteinExistence type="predicted"/>
<dbReference type="GO" id="GO:0016020">
    <property type="term" value="C:membrane"/>
    <property type="evidence" value="ECO:0007669"/>
    <property type="project" value="UniProtKB-SubCell"/>
</dbReference>
<reference evidence="8" key="1">
    <citation type="journal article" date="2020" name="Stud. Mycol.">
        <title>101 Dothideomycetes genomes: a test case for predicting lifestyles and emergence of pathogens.</title>
        <authorList>
            <person name="Haridas S."/>
            <person name="Albert R."/>
            <person name="Binder M."/>
            <person name="Bloem J."/>
            <person name="Labutti K."/>
            <person name="Salamov A."/>
            <person name="Andreopoulos B."/>
            <person name="Baker S."/>
            <person name="Barry K."/>
            <person name="Bills G."/>
            <person name="Bluhm B."/>
            <person name="Cannon C."/>
            <person name="Castanera R."/>
            <person name="Culley D."/>
            <person name="Daum C."/>
            <person name="Ezra D."/>
            <person name="Gonzalez J."/>
            <person name="Henrissat B."/>
            <person name="Kuo A."/>
            <person name="Liang C."/>
            <person name="Lipzen A."/>
            <person name="Lutzoni F."/>
            <person name="Magnuson J."/>
            <person name="Mondo S."/>
            <person name="Nolan M."/>
            <person name="Ohm R."/>
            <person name="Pangilinan J."/>
            <person name="Park H.-J."/>
            <person name="Ramirez L."/>
            <person name="Alfaro M."/>
            <person name="Sun H."/>
            <person name="Tritt A."/>
            <person name="Yoshinaga Y."/>
            <person name="Zwiers L.-H."/>
            <person name="Turgeon B."/>
            <person name="Goodwin S."/>
            <person name="Spatafora J."/>
            <person name="Crous P."/>
            <person name="Grigoriev I."/>
        </authorList>
    </citation>
    <scope>NUCLEOTIDE SEQUENCE</scope>
    <source>
        <strain evidence="8">CBS 260.36</strain>
    </source>
</reference>
<evidence type="ECO:0000256" key="4">
    <source>
        <dbReference type="ARBA" id="ARBA00023136"/>
    </source>
</evidence>